<organism evidence="1">
    <name type="scientific">uncultured Nocardioides sp</name>
    <dbReference type="NCBI Taxonomy" id="198441"/>
    <lineage>
        <taxon>Bacteria</taxon>
        <taxon>Bacillati</taxon>
        <taxon>Actinomycetota</taxon>
        <taxon>Actinomycetes</taxon>
        <taxon>Propionibacteriales</taxon>
        <taxon>Nocardioidaceae</taxon>
        <taxon>Nocardioides</taxon>
        <taxon>environmental samples</taxon>
    </lineage>
</organism>
<dbReference type="EMBL" id="CADCUP010000012">
    <property type="protein sequence ID" value="CAA9372144.1"/>
    <property type="molecule type" value="Genomic_DNA"/>
</dbReference>
<proteinExistence type="predicted"/>
<evidence type="ECO:0008006" key="2">
    <source>
        <dbReference type="Google" id="ProtNLM"/>
    </source>
</evidence>
<dbReference type="RefSeq" id="WP_295656143.1">
    <property type="nucleotide sequence ID" value="NZ_CADCUP010000012.1"/>
</dbReference>
<protein>
    <recommendedName>
        <fullName evidence="2">Bacteriocin biosynthesis cyclodehydratase domain-containing protein</fullName>
    </recommendedName>
</protein>
<name>A0A6J4MXV9_9ACTN</name>
<dbReference type="AlphaFoldDB" id="A0A6J4MXV9"/>
<accession>A0A6J4MXV9</accession>
<sequence>MHDIESLRWVRLRAGVPVVRRDDRHLQVGSHPQWRVVVPATPAFGALLRRLARGLDPSLLPGDEASLVADLADARLLVAPGERDRRLLRRSRTLVGLAGPEVWLGELAGRLSDAGVRSVEGADEEADVAVVISAGEPDREAGDRCLRADQPTLFVAAVDGRVLVGPFVVPGSTACLQCLDAHARDRDARHPVLVEQWSGGAQPVEVEASLMSLALAWACDDVVRWCHAARPTTWSATVRLDEEAAPQVLTWAPHPWCGCGWSGLDVPG</sequence>
<dbReference type="Gene3D" id="3.40.50.720">
    <property type="entry name" value="NAD(P)-binding Rossmann-like Domain"/>
    <property type="match status" value="1"/>
</dbReference>
<evidence type="ECO:0000313" key="1">
    <source>
        <dbReference type="EMBL" id="CAA9372144.1"/>
    </source>
</evidence>
<reference evidence="1" key="1">
    <citation type="submission" date="2020-02" db="EMBL/GenBank/DDBJ databases">
        <authorList>
            <person name="Meier V. D."/>
        </authorList>
    </citation>
    <scope>NUCLEOTIDE SEQUENCE</scope>
    <source>
        <strain evidence="1">AVDCRST_MAG06</strain>
    </source>
</reference>
<gene>
    <name evidence="1" type="ORF">AVDCRST_MAG06-151</name>
</gene>